<dbReference type="PANTHER" id="PTHR31286">
    <property type="entry name" value="GLYCINE-RICH CELL WALL STRUCTURAL PROTEIN 1.8-LIKE"/>
    <property type="match status" value="1"/>
</dbReference>
<dbReference type="InterPro" id="IPR025558">
    <property type="entry name" value="DUF4283"/>
</dbReference>
<proteinExistence type="predicted"/>
<feature type="domain" description="DUF4283" evidence="1">
    <location>
        <begin position="21"/>
        <end position="55"/>
    </location>
</feature>
<evidence type="ECO:0000259" key="2">
    <source>
        <dbReference type="Pfam" id="PF14392"/>
    </source>
</evidence>
<organism evidence="3 4">
    <name type="scientific">Hevea brasiliensis</name>
    <name type="common">Para rubber tree</name>
    <name type="synonym">Siphonia brasiliensis</name>
    <dbReference type="NCBI Taxonomy" id="3981"/>
    <lineage>
        <taxon>Eukaryota</taxon>
        <taxon>Viridiplantae</taxon>
        <taxon>Streptophyta</taxon>
        <taxon>Embryophyta</taxon>
        <taxon>Tracheophyta</taxon>
        <taxon>Spermatophyta</taxon>
        <taxon>Magnoliopsida</taxon>
        <taxon>eudicotyledons</taxon>
        <taxon>Gunneridae</taxon>
        <taxon>Pentapetalae</taxon>
        <taxon>rosids</taxon>
        <taxon>fabids</taxon>
        <taxon>Malpighiales</taxon>
        <taxon>Euphorbiaceae</taxon>
        <taxon>Crotonoideae</taxon>
        <taxon>Micrandreae</taxon>
        <taxon>Hevea</taxon>
    </lineage>
</organism>
<dbReference type="PANTHER" id="PTHR31286:SF153">
    <property type="entry name" value="DUF4283 DOMAIN PROTEIN"/>
    <property type="match status" value="1"/>
</dbReference>
<protein>
    <recommendedName>
        <fullName evidence="5">CCHC-type domain-containing protein</fullName>
    </recommendedName>
</protein>
<evidence type="ECO:0000313" key="3">
    <source>
        <dbReference type="EMBL" id="KAJ9140803.1"/>
    </source>
</evidence>
<evidence type="ECO:0000259" key="1">
    <source>
        <dbReference type="Pfam" id="PF14111"/>
    </source>
</evidence>
<sequence>MDEDNISVDMANLSVEGESDGGGLYVFQFFHEVDMNRVLDMRPWTFNNQLLIIEKVGGYRHPSECAQRIDNDVGEFVSADPNNFTGLWRSYMRVRIRHDVRRPLRRGTRLKQEGDEWFSVTFCFESFSTYCFICGLLGHGERFCPKLVELSEVPL</sequence>
<evidence type="ECO:0000313" key="4">
    <source>
        <dbReference type="Proteomes" id="UP001174677"/>
    </source>
</evidence>
<dbReference type="Proteomes" id="UP001174677">
    <property type="component" value="Chromosome 17"/>
</dbReference>
<dbReference type="Pfam" id="PF14111">
    <property type="entry name" value="DUF4283"/>
    <property type="match status" value="1"/>
</dbReference>
<dbReference type="InterPro" id="IPR025836">
    <property type="entry name" value="Zn_knuckle_CX2CX4HX4C"/>
</dbReference>
<dbReference type="Pfam" id="PF14392">
    <property type="entry name" value="zf-CCHC_4"/>
    <property type="match status" value="1"/>
</dbReference>
<accession>A0ABQ9KN46</accession>
<name>A0ABQ9KN46_HEVBR</name>
<dbReference type="InterPro" id="IPR040256">
    <property type="entry name" value="At4g02000-like"/>
</dbReference>
<reference evidence="3" key="1">
    <citation type="journal article" date="2023" name="Plant Biotechnol. J.">
        <title>Chromosome-level wild Hevea brasiliensis genome provides new tools for genomic-assisted breeding and valuable loci to elevate rubber yield.</title>
        <authorList>
            <person name="Cheng H."/>
            <person name="Song X."/>
            <person name="Hu Y."/>
            <person name="Wu T."/>
            <person name="Yang Q."/>
            <person name="An Z."/>
            <person name="Feng S."/>
            <person name="Deng Z."/>
            <person name="Wu W."/>
            <person name="Zeng X."/>
            <person name="Tu M."/>
            <person name="Wang X."/>
            <person name="Huang H."/>
        </authorList>
    </citation>
    <scope>NUCLEOTIDE SEQUENCE</scope>
    <source>
        <strain evidence="3">MT/VB/25A 57/8</strain>
    </source>
</reference>
<evidence type="ECO:0008006" key="5">
    <source>
        <dbReference type="Google" id="ProtNLM"/>
    </source>
</evidence>
<comment type="caution">
    <text evidence="3">The sequence shown here is derived from an EMBL/GenBank/DDBJ whole genome shotgun (WGS) entry which is preliminary data.</text>
</comment>
<gene>
    <name evidence="3" type="ORF">P3X46_031403</name>
</gene>
<feature type="domain" description="Zinc knuckle CX2CX4HX4C" evidence="2">
    <location>
        <begin position="99"/>
        <end position="146"/>
    </location>
</feature>
<dbReference type="EMBL" id="JARPOI010000017">
    <property type="protein sequence ID" value="KAJ9140803.1"/>
    <property type="molecule type" value="Genomic_DNA"/>
</dbReference>
<keyword evidence="4" id="KW-1185">Reference proteome</keyword>